<keyword evidence="2" id="KW-1185">Reference proteome</keyword>
<reference evidence="1" key="1">
    <citation type="journal article" date="2021" name="New Phytol.">
        <title>Evolutionary innovations through gain and loss of genes in the ectomycorrhizal Boletales.</title>
        <authorList>
            <person name="Wu G."/>
            <person name="Miyauchi S."/>
            <person name="Morin E."/>
            <person name="Kuo A."/>
            <person name="Drula E."/>
            <person name="Varga T."/>
            <person name="Kohler A."/>
            <person name="Feng B."/>
            <person name="Cao Y."/>
            <person name="Lipzen A."/>
            <person name="Daum C."/>
            <person name="Hundley H."/>
            <person name="Pangilinan J."/>
            <person name="Johnson J."/>
            <person name="Barry K."/>
            <person name="LaButti K."/>
            <person name="Ng V."/>
            <person name="Ahrendt S."/>
            <person name="Min B."/>
            <person name="Choi I.G."/>
            <person name="Park H."/>
            <person name="Plett J.M."/>
            <person name="Magnuson J."/>
            <person name="Spatafora J.W."/>
            <person name="Nagy L.G."/>
            <person name="Henrissat B."/>
            <person name="Grigoriev I.V."/>
            <person name="Yang Z.L."/>
            <person name="Xu J."/>
            <person name="Martin F.M."/>
        </authorList>
    </citation>
    <scope>NUCLEOTIDE SEQUENCE</scope>
    <source>
        <strain evidence="1">KKN 215</strain>
    </source>
</reference>
<sequence>MLETGLLSCLSFTRVHASFRMPAYTWRKESHWMAATGSSSPQVYPSTPLKLPQVTGRRISNGDLQGLDDFDFHMERHAVRITERDKNGPKRFGDYRSMKTRGGECDPLADNHEHYTSVSGSFQQQRVPFRLKKLVKSVSFCDRGGGGSLTAPDWQGLSDTHPQVSYFLVSLEQEELSRNGSMGGHLGHAGVAAREILTQSAGVVGRLETEITQQVGGVTWEGIKVPEAVLHDDQIESTKLEWYCLHRLDIATKIGAAAVGNEEVIANKEHTLTEYFSARQHLLVVCVVFNLKFKLGPIAPGACHTLTRSPTRSSPFASSLQPTWIGSPDLTTMDVAPFRYVRTRRILGAMLKRTEHSMHGRASSIESFTVLQVALFKAFHSIVGTRNSKYETRRTTDSCPCTRVTNQ</sequence>
<comment type="caution">
    <text evidence="1">The sequence shown here is derived from an EMBL/GenBank/DDBJ whole genome shotgun (WGS) entry which is preliminary data.</text>
</comment>
<evidence type="ECO:0000313" key="1">
    <source>
        <dbReference type="EMBL" id="KAH8102148.1"/>
    </source>
</evidence>
<dbReference type="EMBL" id="JAEVFJ010000010">
    <property type="protein sequence ID" value="KAH8102148.1"/>
    <property type="molecule type" value="Genomic_DNA"/>
</dbReference>
<dbReference type="AlphaFoldDB" id="A0A8K0XRE4"/>
<accession>A0A8K0XRE4</accession>
<dbReference type="Proteomes" id="UP000813824">
    <property type="component" value="Unassembled WGS sequence"/>
</dbReference>
<protein>
    <submittedName>
        <fullName evidence="1">Uncharacterized protein</fullName>
    </submittedName>
</protein>
<gene>
    <name evidence="1" type="ORF">BXZ70DRAFT_1016395</name>
</gene>
<name>A0A8K0XRE4_9AGAR</name>
<proteinExistence type="predicted"/>
<evidence type="ECO:0000313" key="2">
    <source>
        <dbReference type="Proteomes" id="UP000813824"/>
    </source>
</evidence>
<organism evidence="1 2">
    <name type="scientific">Cristinia sonorae</name>
    <dbReference type="NCBI Taxonomy" id="1940300"/>
    <lineage>
        <taxon>Eukaryota</taxon>
        <taxon>Fungi</taxon>
        <taxon>Dikarya</taxon>
        <taxon>Basidiomycota</taxon>
        <taxon>Agaricomycotina</taxon>
        <taxon>Agaricomycetes</taxon>
        <taxon>Agaricomycetidae</taxon>
        <taxon>Agaricales</taxon>
        <taxon>Pleurotineae</taxon>
        <taxon>Stephanosporaceae</taxon>
        <taxon>Cristinia</taxon>
    </lineage>
</organism>